<keyword evidence="1" id="KW-0732">Signal</keyword>
<name>A0ABV8T4Q9_9GAMM</name>
<dbReference type="Gene3D" id="2.130.10.10">
    <property type="entry name" value="YVTN repeat-like/Quinoprotein amine dehydrogenase"/>
    <property type="match status" value="2"/>
</dbReference>
<evidence type="ECO:0000256" key="1">
    <source>
        <dbReference type="SAM" id="SignalP"/>
    </source>
</evidence>
<reference evidence="3" key="1">
    <citation type="journal article" date="2019" name="Int. J. Syst. Evol. Microbiol.">
        <title>The Global Catalogue of Microorganisms (GCM) 10K type strain sequencing project: providing services to taxonomists for standard genome sequencing and annotation.</title>
        <authorList>
            <consortium name="The Broad Institute Genomics Platform"/>
            <consortium name="The Broad Institute Genome Sequencing Center for Infectious Disease"/>
            <person name="Wu L."/>
            <person name="Ma J."/>
        </authorList>
    </citation>
    <scope>NUCLEOTIDE SEQUENCE [LARGE SCALE GENOMIC DNA]</scope>
    <source>
        <strain evidence="3">CGMCC 1.10759</strain>
    </source>
</reference>
<evidence type="ECO:0000313" key="3">
    <source>
        <dbReference type="Proteomes" id="UP001595904"/>
    </source>
</evidence>
<organism evidence="2 3">
    <name type="scientific">Steroidobacter flavus</name>
    <dbReference type="NCBI Taxonomy" id="1842136"/>
    <lineage>
        <taxon>Bacteria</taxon>
        <taxon>Pseudomonadati</taxon>
        <taxon>Pseudomonadota</taxon>
        <taxon>Gammaproteobacteria</taxon>
        <taxon>Steroidobacterales</taxon>
        <taxon>Steroidobacteraceae</taxon>
        <taxon>Steroidobacter</taxon>
    </lineage>
</organism>
<dbReference type="RefSeq" id="WP_380605006.1">
    <property type="nucleotide sequence ID" value="NZ_JBHSDU010000015.1"/>
</dbReference>
<gene>
    <name evidence="2" type="ORF">ACFPN2_33815</name>
</gene>
<keyword evidence="3" id="KW-1185">Reference proteome</keyword>
<evidence type="ECO:0000313" key="2">
    <source>
        <dbReference type="EMBL" id="MFC4314100.1"/>
    </source>
</evidence>
<dbReference type="InterPro" id="IPR011048">
    <property type="entry name" value="Haem_d1_sf"/>
</dbReference>
<sequence length="360" mass="38848">MNRTSIVSENASMNSRSLLLGSVIALGMATAHADTNLLYTLDRSAVLPSTNTGWDYIKMEPNSSRLFMARDKDGLTVFDVDTNKAIATVDNSVGANGPLLLPDYNRGYVAMTDGSLLSFELKSLKPIARLPLATDGGLNSGVLDPATKQIHFITGTRTTESTWFTLDPATGKLLKKTTFPFKKMDDPALDGKGTLFAPARRDNLILKLDSRTLKEQARWSVDCNVSKVRYQASTNRILAACSGDNPLFLAVDAATGKTVARIPIGKGMDGFVIDEQRHRIVTSNGGDGTLTVIGQNGADSYELLGTVSTRVIARMMHIDERTGRLFVVAADYSSGKPDASGNAPKTLHPNTFTVLTYKPI</sequence>
<dbReference type="SUPFAM" id="SSF51004">
    <property type="entry name" value="C-terminal (heme d1) domain of cytochrome cd1-nitrite reductase"/>
    <property type="match status" value="1"/>
</dbReference>
<protein>
    <submittedName>
        <fullName evidence="2">Uncharacterized protein</fullName>
    </submittedName>
</protein>
<dbReference type="EMBL" id="JBHSDU010000015">
    <property type="protein sequence ID" value="MFC4314100.1"/>
    <property type="molecule type" value="Genomic_DNA"/>
</dbReference>
<accession>A0ABV8T4Q9</accession>
<feature type="signal peptide" evidence="1">
    <location>
        <begin position="1"/>
        <end position="33"/>
    </location>
</feature>
<feature type="chain" id="PRO_5045141496" evidence="1">
    <location>
        <begin position="34"/>
        <end position="360"/>
    </location>
</feature>
<proteinExistence type="predicted"/>
<dbReference type="Proteomes" id="UP001595904">
    <property type="component" value="Unassembled WGS sequence"/>
</dbReference>
<comment type="caution">
    <text evidence="2">The sequence shown here is derived from an EMBL/GenBank/DDBJ whole genome shotgun (WGS) entry which is preliminary data.</text>
</comment>
<dbReference type="InterPro" id="IPR015943">
    <property type="entry name" value="WD40/YVTN_repeat-like_dom_sf"/>
</dbReference>